<keyword evidence="3" id="KW-0067">ATP-binding</keyword>
<gene>
    <name evidence="6" type="ORF">GCM10022292_05990</name>
</gene>
<organism evidence="6 7">
    <name type="scientific">Winogradskyella damuponensis</name>
    <dbReference type="NCBI Taxonomy" id="943939"/>
    <lineage>
        <taxon>Bacteria</taxon>
        <taxon>Pseudomonadati</taxon>
        <taxon>Bacteroidota</taxon>
        <taxon>Flavobacteriia</taxon>
        <taxon>Flavobacteriales</taxon>
        <taxon>Flavobacteriaceae</taxon>
        <taxon>Winogradskyella</taxon>
    </lineage>
</organism>
<proteinExistence type="predicted"/>
<evidence type="ECO:0000256" key="2">
    <source>
        <dbReference type="ARBA" id="ARBA00022801"/>
    </source>
</evidence>
<accession>A0ABP8CM96</accession>
<keyword evidence="1" id="KW-0547">Nucleotide-binding</keyword>
<evidence type="ECO:0000256" key="4">
    <source>
        <dbReference type="SAM" id="Phobius"/>
    </source>
</evidence>
<keyword evidence="7" id="KW-1185">Reference proteome</keyword>
<evidence type="ECO:0000259" key="5">
    <source>
        <dbReference type="Pfam" id="PF02682"/>
    </source>
</evidence>
<keyword evidence="2" id="KW-0378">Hydrolase</keyword>
<dbReference type="RefSeq" id="WP_344712460.1">
    <property type="nucleotide sequence ID" value="NZ_BAABCB010000005.1"/>
</dbReference>
<dbReference type="Proteomes" id="UP001501682">
    <property type="component" value="Unassembled WGS sequence"/>
</dbReference>
<dbReference type="EMBL" id="BAABCB010000005">
    <property type="protein sequence ID" value="GAA4241071.1"/>
    <property type="molecule type" value="Genomic_DNA"/>
</dbReference>
<feature type="domain" description="Carboxyltransferase" evidence="5">
    <location>
        <begin position="3"/>
        <end position="51"/>
    </location>
</feature>
<feature type="transmembrane region" description="Helical" evidence="4">
    <location>
        <begin position="41"/>
        <end position="62"/>
    </location>
</feature>
<keyword evidence="4" id="KW-0812">Transmembrane</keyword>
<dbReference type="InterPro" id="IPR029000">
    <property type="entry name" value="Cyclophilin-like_dom_sf"/>
</dbReference>
<evidence type="ECO:0000256" key="3">
    <source>
        <dbReference type="ARBA" id="ARBA00022840"/>
    </source>
</evidence>
<evidence type="ECO:0000313" key="6">
    <source>
        <dbReference type="EMBL" id="GAA4241071.1"/>
    </source>
</evidence>
<name>A0ABP8CM96_9FLAO</name>
<protein>
    <recommendedName>
        <fullName evidence="5">Carboxyltransferase domain-containing protein</fullName>
    </recommendedName>
</protein>
<dbReference type="Gene3D" id="2.40.100.10">
    <property type="entry name" value="Cyclophilin-like"/>
    <property type="match status" value="1"/>
</dbReference>
<evidence type="ECO:0000313" key="7">
    <source>
        <dbReference type="Proteomes" id="UP001501682"/>
    </source>
</evidence>
<keyword evidence="4" id="KW-0472">Membrane</keyword>
<reference evidence="7" key="1">
    <citation type="journal article" date="2019" name="Int. J. Syst. Evol. Microbiol.">
        <title>The Global Catalogue of Microorganisms (GCM) 10K type strain sequencing project: providing services to taxonomists for standard genome sequencing and annotation.</title>
        <authorList>
            <consortium name="The Broad Institute Genomics Platform"/>
            <consortium name="The Broad Institute Genome Sequencing Center for Infectious Disease"/>
            <person name="Wu L."/>
            <person name="Ma J."/>
        </authorList>
    </citation>
    <scope>NUCLEOTIDE SEQUENCE [LARGE SCALE GENOMIC DNA]</scope>
    <source>
        <strain evidence="7">JCM 17633</strain>
    </source>
</reference>
<keyword evidence="4" id="KW-1133">Transmembrane helix</keyword>
<evidence type="ECO:0000256" key="1">
    <source>
        <dbReference type="ARBA" id="ARBA00022741"/>
    </source>
</evidence>
<sequence length="63" mass="7178">MKSKIVKISVCYDDGFAVGLEPYSEDVKLLKLERIKLHSQTIYTVFLIGFLYLGGSNFTLFLD</sequence>
<dbReference type="Pfam" id="PF02682">
    <property type="entry name" value="CT_C_D"/>
    <property type="match status" value="1"/>
</dbReference>
<dbReference type="InterPro" id="IPR003833">
    <property type="entry name" value="CT_C_D"/>
</dbReference>
<comment type="caution">
    <text evidence="6">The sequence shown here is derived from an EMBL/GenBank/DDBJ whole genome shotgun (WGS) entry which is preliminary data.</text>
</comment>